<gene>
    <name evidence="2" type="ORF">CIK66_05620</name>
</gene>
<name>A0A2A3YLE1_9MICO</name>
<accession>A0A2A3YLE1</accession>
<organism evidence="2 3">
    <name type="scientific">Brachybacterium alimentarium</name>
    <dbReference type="NCBI Taxonomy" id="47845"/>
    <lineage>
        <taxon>Bacteria</taxon>
        <taxon>Bacillati</taxon>
        <taxon>Actinomycetota</taxon>
        <taxon>Actinomycetes</taxon>
        <taxon>Micrococcales</taxon>
        <taxon>Dermabacteraceae</taxon>
        <taxon>Brachybacterium</taxon>
    </lineage>
</organism>
<evidence type="ECO:0000256" key="1">
    <source>
        <dbReference type="SAM" id="MobiDB-lite"/>
    </source>
</evidence>
<dbReference type="AlphaFoldDB" id="A0A2A3YLE1"/>
<proteinExistence type="predicted"/>
<protein>
    <submittedName>
        <fullName evidence="2">Uncharacterized protein</fullName>
    </submittedName>
</protein>
<sequence length="113" mass="11619">MSRKEPKRLLSTLRRVLVHAREVSRIGSWEVGRGARRAVSGVGPLGIPAAITDRRLAASVARGVGDDIGRRIGPGTLLPFGAGGDPARESGSGHGGEQSSGHAGTFQLCNGSP</sequence>
<evidence type="ECO:0000313" key="3">
    <source>
        <dbReference type="Proteomes" id="UP000218598"/>
    </source>
</evidence>
<comment type="caution">
    <text evidence="2">The sequence shown here is derived from an EMBL/GenBank/DDBJ whole genome shotgun (WGS) entry which is preliminary data.</text>
</comment>
<reference evidence="2 3" key="1">
    <citation type="journal article" date="2017" name="Elife">
        <title>Extensive horizontal gene transfer in cheese-associated bacteria.</title>
        <authorList>
            <person name="Bonham K.S."/>
            <person name="Wolfe B.E."/>
            <person name="Dutton R.J."/>
        </authorList>
    </citation>
    <scope>NUCLEOTIDE SEQUENCE [LARGE SCALE GENOMIC DNA]</scope>
    <source>
        <strain evidence="2 3">341_9</strain>
    </source>
</reference>
<dbReference type="EMBL" id="NRGR01000008">
    <property type="protein sequence ID" value="PCC40117.1"/>
    <property type="molecule type" value="Genomic_DNA"/>
</dbReference>
<feature type="region of interest" description="Disordered" evidence="1">
    <location>
        <begin position="75"/>
        <end position="113"/>
    </location>
</feature>
<keyword evidence="3" id="KW-1185">Reference proteome</keyword>
<evidence type="ECO:0000313" key="2">
    <source>
        <dbReference type="EMBL" id="PCC40117.1"/>
    </source>
</evidence>
<dbReference type="Proteomes" id="UP000218598">
    <property type="component" value="Unassembled WGS sequence"/>
</dbReference>